<dbReference type="PANTHER" id="PTHR35601:SF1">
    <property type="entry name" value="TOXIN RELE"/>
    <property type="match status" value="1"/>
</dbReference>
<dbReference type="Pfam" id="PF05016">
    <property type="entry name" value="ParE_toxin"/>
    <property type="match status" value="1"/>
</dbReference>
<gene>
    <name evidence="3" type="ORF">NJ959_28400</name>
</gene>
<accession>A0AAE3KS67</accession>
<keyword evidence="2" id="KW-1277">Toxin-antitoxin system</keyword>
<dbReference type="SUPFAM" id="SSF143011">
    <property type="entry name" value="RelE-like"/>
    <property type="match status" value="1"/>
</dbReference>
<dbReference type="PANTHER" id="PTHR35601">
    <property type="entry name" value="TOXIN RELE"/>
    <property type="match status" value="1"/>
</dbReference>
<dbReference type="InterPro" id="IPR035093">
    <property type="entry name" value="RelE/ParE_toxin_dom_sf"/>
</dbReference>
<dbReference type="EMBL" id="JAMZMM010000567">
    <property type="protein sequence ID" value="MCP2732358.1"/>
    <property type="molecule type" value="Genomic_DNA"/>
</dbReference>
<evidence type="ECO:0000256" key="2">
    <source>
        <dbReference type="ARBA" id="ARBA00022649"/>
    </source>
</evidence>
<name>A0AAE3KS67_9CYAN</name>
<comment type="similarity">
    <text evidence="1">Belongs to the RelE toxin family.</text>
</comment>
<keyword evidence="4" id="KW-1185">Reference proteome</keyword>
<reference evidence="3" key="1">
    <citation type="submission" date="2022-06" db="EMBL/GenBank/DDBJ databases">
        <title>New cyanobacteria of genus Symplocastrum in benthos of Lake Baikal.</title>
        <authorList>
            <person name="Sorokovikova E."/>
            <person name="Tikhonova I."/>
            <person name="Krasnopeev A."/>
            <person name="Evseev P."/>
            <person name="Gladkikh A."/>
            <person name="Belykh O."/>
        </authorList>
    </citation>
    <scope>NUCLEOTIDE SEQUENCE</scope>
    <source>
        <strain evidence="3">BBK-W-15</strain>
    </source>
</reference>
<evidence type="ECO:0000313" key="3">
    <source>
        <dbReference type="EMBL" id="MCP2732358.1"/>
    </source>
</evidence>
<evidence type="ECO:0000313" key="4">
    <source>
        <dbReference type="Proteomes" id="UP001204953"/>
    </source>
</evidence>
<protein>
    <submittedName>
        <fullName evidence="3">Type II toxin-antitoxin system RelE/ParE family toxin</fullName>
    </submittedName>
</protein>
<evidence type="ECO:0000256" key="1">
    <source>
        <dbReference type="ARBA" id="ARBA00006226"/>
    </source>
</evidence>
<organism evidence="3 4">
    <name type="scientific">Limnofasciculus baicalensis BBK-W-15</name>
    <dbReference type="NCBI Taxonomy" id="2699891"/>
    <lineage>
        <taxon>Bacteria</taxon>
        <taxon>Bacillati</taxon>
        <taxon>Cyanobacteriota</taxon>
        <taxon>Cyanophyceae</taxon>
        <taxon>Coleofasciculales</taxon>
        <taxon>Coleofasciculaceae</taxon>
        <taxon>Limnofasciculus</taxon>
        <taxon>Limnofasciculus baicalensis</taxon>
    </lineage>
</organism>
<dbReference type="InterPro" id="IPR007712">
    <property type="entry name" value="RelE/ParE_toxin"/>
</dbReference>
<dbReference type="AlphaFoldDB" id="A0AAE3KS67"/>
<dbReference type="Proteomes" id="UP001204953">
    <property type="component" value="Unassembled WGS sequence"/>
</dbReference>
<proteinExistence type="inferred from homology"/>
<comment type="caution">
    <text evidence="3">The sequence shown here is derived from an EMBL/GenBank/DDBJ whole genome shotgun (WGS) entry which is preliminary data.</text>
</comment>
<dbReference type="RefSeq" id="WP_254015076.1">
    <property type="nucleotide sequence ID" value="NZ_JAMZMM010000567.1"/>
</dbReference>
<dbReference type="NCBIfam" id="TIGR02385">
    <property type="entry name" value="RelE_StbE"/>
    <property type="match status" value="1"/>
</dbReference>
<sequence>MPYVIGFKPSALRQLRKLDRENQTLLIAAIESLSENPRPDGCKKLKGQTNLYRIRVARIYRIVYEVKDKQLVITILKVGNRRDIYRQ</sequence>
<dbReference type="Gene3D" id="3.30.2310.20">
    <property type="entry name" value="RelE-like"/>
    <property type="match status" value="1"/>
</dbReference>